<evidence type="ECO:0000256" key="6">
    <source>
        <dbReference type="ARBA" id="ARBA00022801"/>
    </source>
</evidence>
<evidence type="ECO:0000256" key="9">
    <source>
        <dbReference type="ARBA" id="ARBA00023145"/>
    </source>
</evidence>
<feature type="binding site" evidence="11">
    <location>
        <position position="78"/>
    </location>
    <ligand>
        <name>Zn(2+)</name>
        <dbReference type="ChEBI" id="CHEBI:29105"/>
        <note>catalytic</note>
    </ligand>
</feature>
<gene>
    <name evidence="13" type="ORF">AC579_4689</name>
</gene>
<keyword evidence="8 12" id="KW-0482">Metalloprotease</keyword>
<protein>
    <recommendedName>
        <fullName evidence="12">Extracellular metalloproteinase</fullName>
        <ecNumber evidence="12">3.4.24.-</ecNumber>
    </recommendedName>
    <alternativeName>
        <fullName evidence="12">Fungalysin</fullName>
    </alternativeName>
</protein>
<keyword evidence="5 11" id="KW-0479">Metal-binding</keyword>
<sequence length="185" mass="20036">MLYVLGFNEEAGNFQTSNFGNGGSGSDSVILNTQDGSGLNNANFATPLDGQQGRMRMYVFNQSTPNRDSSFEAGIVIHEYSPGLTNCMTGGPANSRCLSVLKSGGMGAVWPDFYATAIRVSASDTCDADYPVDMQTNPYTYSALNSLTRVLQFGTVWCTMLYEMLWNLIDKHGDTAALEPTFGED</sequence>
<evidence type="ECO:0000256" key="7">
    <source>
        <dbReference type="ARBA" id="ARBA00022833"/>
    </source>
</evidence>
<dbReference type="InterPro" id="IPR050371">
    <property type="entry name" value="Fungal_virulence_M36"/>
</dbReference>
<evidence type="ECO:0000256" key="2">
    <source>
        <dbReference type="ARBA" id="ARBA00006006"/>
    </source>
</evidence>
<comment type="similarity">
    <text evidence="2 12">Belongs to the peptidase M36 family.</text>
</comment>
<dbReference type="GO" id="GO:0005576">
    <property type="term" value="C:extracellular region"/>
    <property type="evidence" value="ECO:0007669"/>
    <property type="project" value="UniProtKB-SubCell"/>
</dbReference>
<accession>A0A139IBC3</accession>
<dbReference type="AlphaFoldDB" id="A0A139IBC3"/>
<keyword evidence="3 12" id="KW-0964">Secreted</keyword>
<organism evidence="13 14">
    <name type="scientific">Pseudocercospora musae</name>
    <dbReference type="NCBI Taxonomy" id="113226"/>
    <lineage>
        <taxon>Eukaryota</taxon>
        <taxon>Fungi</taxon>
        <taxon>Dikarya</taxon>
        <taxon>Ascomycota</taxon>
        <taxon>Pezizomycotina</taxon>
        <taxon>Dothideomycetes</taxon>
        <taxon>Dothideomycetidae</taxon>
        <taxon>Mycosphaerellales</taxon>
        <taxon>Mycosphaerellaceae</taxon>
        <taxon>Pseudocercospora</taxon>
    </lineage>
</organism>
<dbReference type="GO" id="GO:0006508">
    <property type="term" value="P:proteolysis"/>
    <property type="evidence" value="ECO:0007669"/>
    <property type="project" value="UniProtKB-KW"/>
</dbReference>
<dbReference type="GO" id="GO:0008270">
    <property type="term" value="F:zinc ion binding"/>
    <property type="evidence" value="ECO:0007669"/>
    <property type="project" value="InterPro"/>
</dbReference>
<dbReference type="Gene3D" id="1.10.390.10">
    <property type="entry name" value="Neutral Protease Domain 2"/>
    <property type="match status" value="1"/>
</dbReference>
<dbReference type="Pfam" id="PF02128">
    <property type="entry name" value="Peptidase_M36"/>
    <property type="match status" value="1"/>
</dbReference>
<dbReference type="InterPro" id="IPR027268">
    <property type="entry name" value="Peptidase_M4/M1_CTD_sf"/>
</dbReference>
<dbReference type="InterPro" id="IPR001842">
    <property type="entry name" value="Peptidase_M36"/>
</dbReference>
<keyword evidence="7 11" id="KW-0862">Zinc</keyword>
<evidence type="ECO:0000256" key="12">
    <source>
        <dbReference type="RuleBase" id="RU364017"/>
    </source>
</evidence>
<evidence type="ECO:0000256" key="10">
    <source>
        <dbReference type="PIRSR" id="PIRSR601842-1"/>
    </source>
</evidence>
<name>A0A139IBC3_9PEZI</name>
<dbReference type="Proteomes" id="UP000073492">
    <property type="component" value="Unassembled WGS sequence"/>
</dbReference>
<evidence type="ECO:0000313" key="14">
    <source>
        <dbReference type="Proteomes" id="UP000073492"/>
    </source>
</evidence>
<dbReference type="SUPFAM" id="SSF55486">
    <property type="entry name" value="Metalloproteases ('zincins'), catalytic domain"/>
    <property type="match status" value="1"/>
</dbReference>
<evidence type="ECO:0000256" key="1">
    <source>
        <dbReference type="ARBA" id="ARBA00004613"/>
    </source>
</evidence>
<evidence type="ECO:0000256" key="5">
    <source>
        <dbReference type="ARBA" id="ARBA00022723"/>
    </source>
</evidence>
<dbReference type="GO" id="GO:0004222">
    <property type="term" value="F:metalloendopeptidase activity"/>
    <property type="evidence" value="ECO:0007669"/>
    <property type="project" value="InterPro"/>
</dbReference>
<comment type="cofactor">
    <cofactor evidence="11">
        <name>Zn(2+)</name>
        <dbReference type="ChEBI" id="CHEBI:29105"/>
    </cofactor>
    <text evidence="11">Binds 1 zinc ion per subunit.</text>
</comment>
<keyword evidence="4 12" id="KW-0645">Protease</keyword>
<evidence type="ECO:0000256" key="4">
    <source>
        <dbReference type="ARBA" id="ARBA00022670"/>
    </source>
</evidence>
<keyword evidence="9 12" id="KW-0865">Zymogen</keyword>
<keyword evidence="14" id="KW-1185">Reference proteome</keyword>
<keyword evidence="6 12" id="KW-0378">Hydrolase</keyword>
<dbReference type="Gene3D" id="3.10.170.10">
    <property type="match status" value="1"/>
</dbReference>
<evidence type="ECO:0000256" key="8">
    <source>
        <dbReference type="ARBA" id="ARBA00023049"/>
    </source>
</evidence>
<comment type="caution">
    <text evidence="13">The sequence shown here is derived from an EMBL/GenBank/DDBJ whole genome shotgun (WGS) entry which is preliminary data.</text>
</comment>
<evidence type="ECO:0000256" key="11">
    <source>
        <dbReference type="PIRSR" id="PIRSR601842-2"/>
    </source>
</evidence>
<evidence type="ECO:0000313" key="13">
    <source>
        <dbReference type="EMBL" id="KXT12047.1"/>
    </source>
</evidence>
<evidence type="ECO:0000256" key="3">
    <source>
        <dbReference type="ARBA" id="ARBA00022525"/>
    </source>
</evidence>
<dbReference type="PANTHER" id="PTHR33478">
    <property type="entry name" value="EXTRACELLULAR METALLOPROTEINASE MEP"/>
    <property type="match status" value="1"/>
</dbReference>
<dbReference type="PANTHER" id="PTHR33478:SF1">
    <property type="entry name" value="EXTRACELLULAR METALLOPROTEINASE MEP"/>
    <property type="match status" value="1"/>
</dbReference>
<feature type="active site" evidence="10">
    <location>
        <position position="79"/>
    </location>
</feature>
<dbReference type="EMBL" id="LFZO01000168">
    <property type="protein sequence ID" value="KXT12047.1"/>
    <property type="molecule type" value="Genomic_DNA"/>
</dbReference>
<proteinExistence type="inferred from homology"/>
<reference evidence="13 14" key="1">
    <citation type="submission" date="2015-07" db="EMBL/GenBank/DDBJ databases">
        <title>Comparative genomics of the Sigatoka disease complex on banana suggests a link between parallel evolutionary changes in Pseudocercospora fijiensis and Pseudocercospora eumusae and increased virulence on the banana host.</title>
        <authorList>
            <person name="Chang T.-C."/>
            <person name="Salvucci A."/>
            <person name="Crous P.W."/>
            <person name="Stergiopoulos I."/>
        </authorList>
    </citation>
    <scope>NUCLEOTIDE SEQUENCE [LARGE SCALE GENOMIC DNA]</scope>
    <source>
        <strain evidence="13 14">CBS 116634</strain>
    </source>
</reference>
<comment type="subcellular location">
    <subcellularLocation>
        <location evidence="1 12">Secreted</location>
    </subcellularLocation>
</comment>
<dbReference type="EC" id="3.4.24.-" evidence="12"/>
<dbReference type="OrthoDB" id="3227768at2759"/>